<dbReference type="Gene3D" id="3.40.190.10">
    <property type="entry name" value="Periplasmic binding protein-like II"/>
    <property type="match status" value="2"/>
</dbReference>
<dbReference type="NCBIfam" id="TIGR02136">
    <property type="entry name" value="ptsS_2"/>
    <property type="match status" value="1"/>
</dbReference>
<comment type="function">
    <text evidence="1">Part of the ABC transporter complex PstSACB involved in phosphate import.</text>
</comment>
<feature type="signal peptide" evidence="10">
    <location>
        <begin position="1"/>
        <end position="20"/>
    </location>
</feature>
<keyword evidence="9 10" id="KW-0449">Lipoprotein</keyword>
<feature type="domain" description="PBP" evidence="12">
    <location>
        <begin position="39"/>
        <end position="283"/>
    </location>
</feature>
<evidence type="ECO:0000313" key="13">
    <source>
        <dbReference type="EMBL" id="SUM44268.1"/>
    </source>
</evidence>
<dbReference type="Pfam" id="PF12849">
    <property type="entry name" value="PBP_like_2"/>
    <property type="match status" value="1"/>
</dbReference>
<dbReference type="CDD" id="cd13654">
    <property type="entry name" value="PBP2_phosphate_like_2"/>
    <property type="match status" value="1"/>
</dbReference>
<feature type="chain" id="PRO_5039757256" description="Phosphate-binding protein" evidence="10">
    <location>
        <begin position="21"/>
        <end position="319"/>
    </location>
</feature>
<dbReference type="OrthoDB" id="9790048at2"/>
<dbReference type="GeneID" id="48902278"/>
<dbReference type="GO" id="GO:0006817">
    <property type="term" value="P:phosphate ion transport"/>
    <property type="evidence" value="ECO:0007669"/>
    <property type="project" value="UniProtKB-UniRule"/>
</dbReference>
<reference evidence="14 16" key="2">
    <citation type="submission" date="2019-04" db="EMBL/GenBank/DDBJ databases">
        <title>Genomic characterization of Staphylococcus petrasii strains.</title>
        <authorList>
            <person name="Vrbovska V."/>
            <person name="Kovarovic V."/>
            <person name="Maslanova I."/>
            <person name="Indrakova A."/>
            <person name="Petras P."/>
            <person name="Sedo O."/>
            <person name="Svec P."/>
            <person name="Fisarova L."/>
            <person name="Sedlacek I."/>
            <person name="Doskar J."/>
            <person name="Pantucek R."/>
        </authorList>
    </citation>
    <scope>NUCLEOTIDE SEQUENCE [LARGE SCALE GENOMIC DNA]</scope>
    <source>
        <strain evidence="14 16">P5404</strain>
    </source>
</reference>
<dbReference type="PANTHER" id="PTHR30570:SF1">
    <property type="entry name" value="PHOSPHATE-BINDING PROTEIN PSTS"/>
    <property type="match status" value="1"/>
</dbReference>
<dbReference type="EMBL" id="UHDO01000001">
    <property type="protein sequence ID" value="SUM44268.1"/>
    <property type="molecule type" value="Genomic_DNA"/>
</dbReference>
<comment type="similarity">
    <text evidence="3 10">Belongs to the PstS family.</text>
</comment>
<dbReference type="AlphaFoldDB" id="A0A380G1Z1"/>
<proteinExistence type="inferred from homology"/>
<evidence type="ECO:0000256" key="11">
    <source>
        <dbReference type="SAM" id="MobiDB-lite"/>
    </source>
</evidence>
<dbReference type="RefSeq" id="WP_103298059.1">
    <property type="nucleotide sequence ID" value="NZ_AP040368.1"/>
</dbReference>
<dbReference type="Proteomes" id="UP000254047">
    <property type="component" value="Unassembled WGS sequence"/>
</dbReference>
<feature type="compositionally biased region" description="Basic and acidic residues" evidence="11">
    <location>
        <begin position="33"/>
        <end position="44"/>
    </location>
</feature>
<gene>
    <name evidence="13" type="primary">pstS</name>
    <name evidence="14" type="ORF">BJR09_00795</name>
    <name evidence="13" type="ORF">NCTC13830_01668</name>
</gene>
<dbReference type="PROSITE" id="PS51257">
    <property type="entry name" value="PROKAR_LIPOPROTEIN"/>
    <property type="match status" value="1"/>
</dbReference>
<evidence type="ECO:0000256" key="1">
    <source>
        <dbReference type="ARBA" id="ARBA00002841"/>
    </source>
</evidence>
<name>A0A380G1Z1_9STAP</name>
<accession>A0A5F1B591</accession>
<dbReference type="PANTHER" id="PTHR30570">
    <property type="entry name" value="PERIPLASMIC PHOSPHATE BINDING COMPONENT OF PHOSPHATE ABC TRANSPORTER"/>
    <property type="match status" value="1"/>
</dbReference>
<feature type="region of interest" description="Disordered" evidence="11">
    <location>
        <begin position="23"/>
        <end position="50"/>
    </location>
</feature>
<comment type="subcellular location">
    <subcellularLocation>
        <location evidence="2 10">Cell membrane</location>
        <topology evidence="2 10">Lipid-anchor</topology>
    </subcellularLocation>
</comment>
<feature type="compositionally biased region" description="Gly residues" evidence="11">
    <location>
        <begin position="23"/>
        <end position="32"/>
    </location>
</feature>
<evidence type="ECO:0000256" key="5">
    <source>
        <dbReference type="ARBA" id="ARBA00022448"/>
    </source>
</evidence>
<dbReference type="InterPro" id="IPR024370">
    <property type="entry name" value="PBP_domain"/>
</dbReference>
<dbReference type="InterPro" id="IPR011862">
    <property type="entry name" value="Phos-bd"/>
</dbReference>
<keyword evidence="16" id="KW-1185">Reference proteome</keyword>
<keyword evidence="10" id="KW-1003">Cell membrane</keyword>
<protein>
    <recommendedName>
        <fullName evidence="10">Phosphate-binding protein</fullName>
    </recommendedName>
</protein>
<keyword evidence="6 10" id="KW-0592">Phosphate transport</keyword>
<dbReference type="GO" id="GO:0005886">
    <property type="term" value="C:plasma membrane"/>
    <property type="evidence" value="ECO:0007669"/>
    <property type="project" value="UniProtKB-SubCell"/>
</dbReference>
<sequence length="319" mass="35164">MKKWQLVGTTVLSASVLLGACGGGNSNGSGSGDEGKDLKGEAKGEGSSTVAPIVEKLNEKWAKDHPNATISSGQAGTGAGFEKFIAGETDFSQASRPIKDEEKQKLEDKGIKYKEFKIAQDGVTVAVNKDNDFVKELSKDQLKKIYSGEAKTWKDVDSSYPDKEIKAFSPNSSHGTYDFFEEEVMDKGDIKAEKNGDTNVIVQSVEKNKEGIGYFGYSFYEQNKDKLKAVKIKDDKGKATEPKKDSIKDGSYALSRPLFLYVKEKSLKDNDVMREFIKFTLEDKGKAAEDAGYVASPDKVYKDELKELDKYGKKDSDKK</sequence>
<dbReference type="SUPFAM" id="SSF53850">
    <property type="entry name" value="Periplasmic binding protein-like II"/>
    <property type="match status" value="1"/>
</dbReference>
<keyword evidence="8 10" id="KW-0564">Palmitate</keyword>
<dbReference type="EMBL" id="SRLS01000001">
    <property type="protein sequence ID" value="TGE19530.1"/>
    <property type="molecule type" value="Genomic_DNA"/>
</dbReference>
<comment type="subunit">
    <text evidence="4 10">The complex is composed of two ATP-binding proteins (PstB), two transmembrane proteins (PstC and PstA) and a solute-binding protein (PstS).</text>
</comment>
<dbReference type="GO" id="GO:0042301">
    <property type="term" value="F:phosphate ion binding"/>
    <property type="evidence" value="ECO:0007669"/>
    <property type="project" value="UniProtKB-UniRule"/>
</dbReference>
<keyword evidence="7 10" id="KW-0732">Signal</keyword>
<evidence type="ECO:0000256" key="3">
    <source>
        <dbReference type="ARBA" id="ARBA00008725"/>
    </source>
</evidence>
<evidence type="ECO:0000256" key="7">
    <source>
        <dbReference type="ARBA" id="ARBA00022729"/>
    </source>
</evidence>
<evidence type="ECO:0000256" key="9">
    <source>
        <dbReference type="ARBA" id="ARBA00023288"/>
    </source>
</evidence>
<keyword evidence="10" id="KW-0472">Membrane</keyword>
<evidence type="ECO:0000313" key="15">
    <source>
        <dbReference type="Proteomes" id="UP000254047"/>
    </source>
</evidence>
<accession>A0A380G1Z1</accession>
<dbReference type="InterPro" id="IPR050811">
    <property type="entry name" value="Phosphate_ABC_transporter"/>
</dbReference>
<evidence type="ECO:0000256" key="10">
    <source>
        <dbReference type="RuleBase" id="RU367119"/>
    </source>
</evidence>
<evidence type="ECO:0000256" key="4">
    <source>
        <dbReference type="ARBA" id="ARBA00011529"/>
    </source>
</evidence>
<dbReference type="Proteomes" id="UP000297598">
    <property type="component" value="Unassembled WGS sequence"/>
</dbReference>
<evidence type="ECO:0000256" key="8">
    <source>
        <dbReference type="ARBA" id="ARBA00023139"/>
    </source>
</evidence>
<organism evidence="13 15">
    <name type="scientific">Staphylococcus petrasii</name>
    <dbReference type="NCBI Taxonomy" id="1276936"/>
    <lineage>
        <taxon>Bacteria</taxon>
        <taxon>Bacillati</taxon>
        <taxon>Bacillota</taxon>
        <taxon>Bacilli</taxon>
        <taxon>Bacillales</taxon>
        <taxon>Staphylococcaceae</taxon>
        <taxon>Staphylococcus</taxon>
    </lineage>
</organism>
<evidence type="ECO:0000256" key="6">
    <source>
        <dbReference type="ARBA" id="ARBA00022592"/>
    </source>
</evidence>
<comment type="function">
    <text evidence="10">Involved in the system for phosphate transport across the cytoplasmic membrane.</text>
</comment>
<evidence type="ECO:0000313" key="16">
    <source>
        <dbReference type="Proteomes" id="UP000297598"/>
    </source>
</evidence>
<keyword evidence="5 10" id="KW-0813">Transport</keyword>
<evidence type="ECO:0000259" key="12">
    <source>
        <dbReference type="Pfam" id="PF12849"/>
    </source>
</evidence>
<reference evidence="13 15" key="1">
    <citation type="submission" date="2018-06" db="EMBL/GenBank/DDBJ databases">
        <authorList>
            <consortium name="Pathogen Informatics"/>
            <person name="Doyle S."/>
        </authorList>
    </citation>
    <scope>NUCLEOTIDE SEQUENCE [LARGE SCALE GENOMIC DNA]</scope>
    <source>
        <strain evidence="13 15">NCTC13830</strain>
    </source>
</reference>
<evidence type="ECO:0000313" key="14">
    <source>
        <dbReference type="EMBL" id="TGE19530.1"/>
    </source>
</evidence>
<evidence type="ECO:0000256" key="2">
    <source>
        <dbReference type="ARBA" id="ARBA00004193"/>
    </source>
</evidence>